<dbReference type="PANTHER" id="PTHR24173:SF76">
    <property type="match status" value="1"/>
</dbReference>
<evidence type="ECO:0000256" key="3">
    <source>
        <dbReference type="PROSITE-ProRule" id="PRU00023"/>
    </source>
</evidence>
<dbReference type="Pfam" id="PF13637">
    <property type="entry name" value="Ank_4"/>
    <property type="match status" value="1"/>
</dbReference>
<organism evidence="5 6">
    <name type="scientific">Mizuhopecten yessoensis</name>
    <name type="common">Japanese scallop</name>
    <name type="synonym">Patinopecten yessoensis</name>
    <dbReference type="NCBI Taxonomy" id="6573"/>
    <lineage>
        <taxon>Eukaryota</taxon>
        <taxon>Metazoa</taxon>
        <taxon>Spiralia</taxon>
        <taxon>Lophotrochozoa</taxon>
        <taxon>Mollusca</taxon>
        <taxon>Bivalvia</taxon>
        <taxon>Autobranchia</taxon>
        <taxon>Pteriomorphia</taxon>
        <taxon>Pectinida</taxon>
        <taxon>Pectinoidea</taxon>
        <taxon>Pectinidae</taxon>
        <taxon>Mizuhopecten</taxon>
    </lineage>
</organism>
<sequence length="492" mass="55929">MKTKRFGKAKPIAQLTDIIKLEYFQQVRFFIDLGIAIEKADENGRTPIMLCPFMEPEVWGTGIARLLIEKGASLENCDKYGMTLMHLACIYTRIELARVFLNAIDFDLVEQDKWGNTALHYAVRSGNLNLVKVITQAQWKYKLAFDRKNREGHTALDEAYRLKMRKIAETIEAVENQTQADADNESLSQIPSLNIRLSRECLHSRTYSDFGSVSRRSFRARPKTAFLLARRESASSSSSASSLYGQDRTVISYRNFVRRELEPNEKDDKIILRCAPLTDFRNNPEYLFHLVMPGVLPVNGNHESLKCVRPKSAYSSKLHDSSYGRDGPYFSWRVEFKRLYRHYEYQCTPSYRDGIKIPPADLSYLDAPLTPAPSEDPTEDEKGRKSKRSTSSMTKQNTAETGRQRKQSQQQQAQIQQQQQLQQQKQQEQSKRRASIVQSGKHSSSSMDGSMGSSSESISSGTSTKKDAVRMTNGNASGSDSHGRQSRVAHYN</sequence>
<keyword evidence="1" id="KW-0677">Repeat</keyword>
<comment type="caution">
    <text evidence="5">The sequence shown here is derived from an EMBL/GenBank/DDBJ whole genome shotgun (WGS) entry which is preliminary data.</text>
</comment>
<keyword evidence="6" id="KW-1185">Reference proteome</keyword>
<evidence type="ECO:0000256" key="1">
    <source>
        <dbReference type="ARBA" id="ARBA00022737"/>
    </source>
</evidence>
<feature type="repeat" description="ANK" evidence="3">
    <location>
        <begin position="114"/>
        <end position="136"/>
    </location>
</feature>
<feature type="compositionally biased region" description="Low complexity" evidence="4">
    <location>
        <begin position="439"/>
        <end position="463"/>
    </location>
</feature>
<reference evidence="5 6" key="1">
    <citation type="journal article" date="2017" name="Nat. Ecol. Evol.">
        <title>Scallop genome provides insights into evolution of bilaterian karyotype and development.</title>
        <authorList>
            <person name="Wang S."/>
            <person name="Zhang J."/>
            <person name="Jiao W."/>
            <person name="Li J."/>
            <person name="Xun X."/>
            <person name="Sun Y."/>
            <person name="Guo X."/>
            <person name="Huan P."/>
            <person name="Dong B."/>
            <person name="Zhang L."/>
            <person name="Hu X."/>
            <person name="Sun X."/>
            <person name="Wang J."/>
            <person name="Zhao C."/>
            <person name="Wang Y."/>
            <person name="Wang D."/>
            <person name="Huang X."/>
            <person name="Wang R."/>
            <person name="Lv J."/>
            <person name="Li Y."/>
            <person name="Zhang Z."/>
            <person name="Liu B."/>
            <person name="Lu W."/>
            <person name="Hui Y."/>
            <person name="Liang J."/>
            <person name="Zhou Z."/>
            <person name="Hou R."/>
            <person name="Li X."/>
            <person name="Liu Y."/>
            <person name="Li H."/>
            <person name="Ning X."/>
            <person name="Lin Y."/>
            <person name="Zhao L."/>
            <person name="Xing Q."/>
            <person name="Dou J."/>
            <person name="Li Y."/>
            <person name="Mao J."/>
            <person name="Guo H."/>
            <person name="Dou H."/>
            <person name="Li T."/>
            <person name="Mu C."/>
            <person name="Jiang W."/>
            <person name="Fu Q."/>
            <person name="Fu X."/>
            <person name="Miao Y."/>
            <person name="Liu J."/>
            <person name="Yu Q."/>
            <person name="Li R."/>
            <person name="Liao H."/>
            <person name="Li X."/>
            <person name="Kong Y."/>
            <person name="Jiang Z."/>
            <person name="Chourrout D."/>
            <person name="Li R."/>
            <person name="Bao Z."/>
        </authorList>
    </citation>
    <scope>NUCLEOTIDE SEQUENCE [LARGE SCALE GENOMIC DNA]</scope>
    <source>
        <strain evidence="5 6">PY_sf001</strain>
    </source>
</reference>
<dbReference type="PROSITE" id="PS50297">
    <property type="entry name" value="ANK_REP_REGION"/>
    <property type="match status" value="1"/>
</dbReference>
<proteinExistence type="predicted"/>
<evidence type="ECO:0000313" key="5">
    <source>
        <dbReference type="EMBL" id="OWF40844.1"/>
    </source>
</evidence>
<name>A0A210PWJ0_MIZYE</name>
<dbReference type="SUPFAM" id="SSF48403">
    <property type="entry name" value="Ankyrin repeat"/>
    <property type="match status" value="1"/>
</dbReference>
<dbReference type="Gene3D" id="1.25.40.20">
    <property type="entry name" value="Ankyrin repeat-containing domain"/>
    <property type="match status" value="1"/>
</dbReference>
<dbReference type="EMBL" id="NEDP02005443">
    <property type="protein sequence ID" value="OWF40844.1"/>
    <property type="molecule type" value="Genomic_DNA"/>
</dbReference>
<evidence type="ECO:0000256" key="4">
    <source>
        <dbReference type="SAM" id="MobiDB-lite"/>
    </source>
</evidence>
<feature type="compositionally biased region" description="Low complexity" evidence="4">
    <location>
        <begin position="407"/>
        <end position="427"/>
    </location>
</feature>
<protein>
    <submittedName>
        <fullName evidence="5">Ankyrin repeat domain-containing protein 6</fullName>
    </submittedName>
</protein>
<dbReference type="PROSITE" id="PS50088">
    <property type="entry name" value="ANK_REPEAT"/>
    <property type="match status" value="1"/>
</dbReference>
<evidence type="ECO:0000256" key="2">
    <source>
        <dbReference type="ARBA" id="ARBA00023043"/>
    </source>
</evidence>
<dbReference type="SMART" id="SM00248">
    <property type="entry name" value="ANK"/>
    <property type="match status" value="2"/>
</dbReference>
<gene>
    <name evidence="5" type="ORF">KP79_PYT09246</name>
</gene>
<dbReference type="PANTHER" id="PTHR24173">
    <property type="entry name" value="ANKYRIN REPEAT CONTAINING"/>
    <property type="match status" value="1"/>
</dbReference>
<dbReference type="InterPro" id="IPR002110">
    <property type="entry name" value="Ankyrin_rpt"/>
</dbReference>
<dbReference type="AlphaFoldDB" id="A0A210PWJ0"/>
<dbReference type="InterPro" id="IPR036770">
    <property type="entry name" value="Ankyrin_rpt-contain_sf"/>
</dbReference>
<accession>A0A210PWJ0</accession>
<evidence type="ECO:0000313" key="6">
    <source>
        <dbReference type="Proteomes" id="UP000242188"/>
    </source>
</evidence>
<feature type="region of interest" description="Disordered" evidence="4">
    <location>
        <begin position="362"/>
        <end position="492"/>
    </location>
</feature>
<dbReference type="OrthoDB" id="5406014at2759"/>
<dbReference type="Proteomes" id="UP000242188">
    <property type="component" value="Unassembled WGS sequence"/>
</dbReference>
<keyword evidence="2 3" id="KW-0040">ANK repeat</keyword>